<keyword evidence="8" id="KW-1185">Reference proteome</keyword>
<protein>
    <submittedName>
        <fullName evidence="7">Major facilitator superfamily domain general substrate transporter</fullName>
    </submittedName>
</protein>
<dbReference type="Proteomes" id="UP001390339">
    <property type="component" value="Unassembled WGS sequence"/>
</dbReference>
<dbReference type="SUPFAM" id="SSF103473">
    <property type="entry name" value="MFS general substrate transporter"/>
    <property type="match status" value="1"/>
</dbReference>
<feature type="transmembrane region" description="Helical" evidence="5">
    <location>
        <begin position="464"/>
        <end position="486"/>
    </location>
</feature>
<evidence type="ECO:0000313" key="8">
    <source>
        <dbReference type="Proteomes" id="UP001390339"/>
    </source>
</evidence>
<evidence type="ECO:0000256" key="3">
    <source>
        <dbReference type="ARBA" id="ARBA00022989"/>
    </source>
</evidence>
<feature type="transmembrane region" description="Helical" evidence="5">
    <location>
        <begin position="372"/>
        <end position="391"/>
    </location>
</feature>
<evidence type="ECO:0000256" key="4">
    <source>
        <dbReference type="ARBA" id="ARBA00023136"/>
    </source>
</evidence>
<evidence type="ECO:0000256" key="1">
    <source>
        <dbReference type="ARBA" id="ARBA00004141"/>
    </source>
</evidence>
<reference evidence="7 8" key="1">
    <citation type="journal article" date="2024" name="IMA Fungus">
        <title>Apiospora arundinis, a panoply of carbohydrate-active enzymes and secondary metabolites.</title>
        <authorList>
            <person name="Sorensen T."/>
            <person name="Petersen C."/>
            <person name="Muurmann A.T."/>
            <person name="Christiansen J.V."/>
            <person name="Brundto M.L."/>
            <person name="Overgaard C.K."/>
            <person name="Boysen A.T."/>
            <person name="Wollenberg R.D."/>
            <person name="Larsen T.O."/>
            <person name="Sorensen J.L."/>
            <person name="Nielsen K.L."/>
            <person name="Sondergaard T.E."/>
        </authorList>
    </citation>
    <scope>NUCLEOTIDE SEQUENCE [LARGE SCALE GENOMIC DNA]</scope>
    <source>
        <strain evidence="7 8">AAU 773</strain>
    </source>
</reference>
<dbReference type="Gene3D" id="1.20.1250.20">
    <property type="entry name" value="MFS general substrate transporter like domains"/>
    <property type="match status" value="1"/>
</dbReference>
<sequence>MKPALSGSTPAGAAEFSPNSGVLAVNSPTAAFTVHDDLEASELPQNWSKRRRWLIIIVLSLMSLMVSISLVISTPAASVIADEFNNHDRFLSVFFLTVPNLGQVVSPLYIGPLSERYGRVPVCHLFNLLFIAFTMIGGFSHNFATLIVSRFLSGASIFSICLNPAITGDLFAKHERGTAMSLASMIPILGSAMGPILGGYVTQYLSWRWTCWLVSIGAAALTPVMAVTLQESYLPVIRRRRLKKGNCAVQAAEGSRPRKYWKGWNVESLKSFLLLGLRPFIILGSSRVAVLMTLYLSILFGYVSLLASTLASTFQDVYGFSESQSGLVYIALTVGTLTGVLLCTFTLDYFFVRGFSRKKPVDGETPRPENRLIPILPAMIAFPAGLLIYGWTLEKRAHWMVPAIGSMLCGFSLASSTTPIMSYLVDIFDVRSASAIAAVLPLRYLAGVFLPVASPYMYARLGHGWANTLLALILLVIVPFIFRVIIRPQHAIVPNVVRG</sequence>
<name>A0ABR2J3U1_9PEZI</name>
<comment type="subcellular location">
    <subcellularLocation>
        <location evidence="1">Membrane</location>
        <topology evidence="1">Multi-pass membrane protein</topology>
    </subcellularLocation>
</comment>
<dbReference type="PROSITE" id="PS50850">
    <property type="entry name" value="MFS"/>
    <property type="match status" value="1"/>
</dbReference>
<dbReference type="InterPro" id="IPR036259">
    <property type="entry name" value="MFS_trans_sf"/>
</dbReference>
<dbReference type="PANTHER" id="PTHR23502:SF163">
    <property type="entry name" value="MAJOR FACILITATOR SUPERFAMILY (MFS) PROFILE DOMAIN-CONTAINING PROTEIN"/>
    <property type="match status" value="1"/>
</dbReference>
<accession>A0ABR2J3U1</accession>
<evidence type="ECO:0000259" key="6">
    <source>
        <dbReference type="PROSITE" id="PS50850"/>
    </source>
</evidence>
<keyword evidence="3 5" id="KW-1133">Transmembrane helix</keyword>
<feature type="transmembrane region" description="Helical" evidence="5">
    <location>
        <begin position="147"/>
        <end position="166"/>
    </location>
</feature>
<comment type="caution">
    <text evidence="7">The sequence shown here is derived from an EMBL/GenBank/DDBJ whole genome shotgun (WGS) entry which is preliminary data.</text>
</comment>
<dbReference type="PANTHER" id="PTHR23502">
    <property type="entry name" value="MAJOR FACILITATOR SUPERFAMILY"/>
    <property type="match status" value="1"/>
</dbReference>
<keyword evidence="4 5" id="KW-0472">Membrane</keyword>
<gene>
    <name evidence="7" type="ORF">PGQ11_002992</name>
</gene>
<feature type="transmembrane region" description="Helical" evidence="5">
    <location>
        <begin position="122"/>
        <end position="141"/>
    </location>
</feature>
<dbReference type="Pfam" id="PF07690">
    <property type="entry name" value="MFS_1"/>
    <property type="match status" value="1"/>
</dbReference>
<keyword evidence="2 5" id="KW-0812">Transmembrane</keyword>
<dbReference type="InterPro" id="IPR020846">
    <property type="entry name" value="MFS_dom"/>
</dbReference>
<feature type="transmembrane region" description="Helical" evidence="5">
    <location>
        <begin position="437"/>
        <end position="458"/>
    </location>
</feature>
<feature type="domain" description="Major facilitator superfamily (MFS) profile" evidence="6">
    <location>
        <begin position="55"/>
        <end position="491"/>
    </location>
</feature>
<feature type="transmembrane region" description="Helical" evidence="5">
    <location>
        <begin position="327"/>
        <end position="351"/>
    </location>
</feature>
<feature type="transmembrane region" description="Helical" evidence="5">
    <location>
        <begin position="53"/>
        <end position="78"/>
    </location>
</feature>
<feature type="transmembrane region" description="Helical" evidence="5">
    <location>
        <begin position="90"/>
        <end position="110"/>
    </location>
</feature>
<dbReference type="EMBL" id="JAPCWZ010000003">
    <property type="protein sequence ID" value="KAK8872478.1"/>
    <property type="molecule type" value="Genomic_DNA"/>
</dbReference>
<feature type="transmembrane region" description="Helical" evidence="5">
    <location>
        <begin position="403"/>
        <end position="425"/>
    </location>
</feature>
<feature type="transmembrane region" description="Helical" evidence="5">
    <location>
        <begin position="212"/>
        <end position="234"/>
    </location>
</feature>
<proteinExistence type="predicted"/>
<organism evidence="7 8">
    <name type="scientific">Apiospora arundinis</name>
    <dbReference type="NCBI Taxonomy" id="335852"/>
    <lineage>
        <taxon>Eukaryota</taxon>
        <taxon>Fungi</taxon>
        <taxon>Dikarya</taxon>
        <taxon>Ascomycota</taxon>
        <taxon>Pezizomycotina</taxon>
        <taxon>Sordariomycetes</taxon>
        <taxon>Xylariomycetidae</taxon>
        <taxon>Amphisphaeriales</taxon>
        <taxon>Apiosporaceae</taxon>
        <taxon>Apiospora</taxon>
    </lineage>
</organism>
<evidence type="ECO:0000256" key="2">
    <source>
        <dbReference type="ARBA" id="ARBA00022692"/>
    </source>
</evidence>
<evidence type="ECO:0000256" key="5">
    <source>
        <dbReference type="SAM" id="Phobius"/>
    </source>
</evidence>
<dbReference type="InterPro" id="IPR011701">
    <property type="entry name" value="MFS"/>
</dbReference>
<feature type="transmembrane region" description="Helical" evidence="5">
    <location>
        <begin position="178"/>
        <end position="200"/>
    </location>
</feature>
<evidence type="ECO:0000313" key="7">
    <source>
        <dbReference type="EMBL" id="KAK8872478.1"/>
    </source>
</evidence>
<feature type="transmembrane region" description="Helical" evidence="5">
    <location>
        <begin position="288"/>
        <end position="307"/>
    </location>
</feature>